<dbReference type="InterPro" id="IPR005824">
    <property type="entry name" value="KOW"/>
</dbReference>
<evidence type="ECO:0000313" key="7">
    <source>
        <dbReference type="EMBL" id="OGZ45918.1"/>
    </source>
</evidence>
<dbReference type="NCBIfam" id="TIGR01079">
    <property type="entry name" value="rplX_bact"/>
    <property type="match status" value="1"/>
</dbReference>
<keyword evidence="5" id="KW-0694">RNA-binding</keyword>
<dbReference type="Pfam" id="PF17136">
    <property type="entry name" value="ribosomal_L24"/>
    <property type="match status" value="1"/>
</dbReference>
<dbReference type="InterPro" id="IPR041988">
    <property type="entry name" value="Ribosomal_uL24_KOW"/>
</dbReference>
<gene>
    <name evidence="5" type="primary">rplX</name>
    <name evidence="7" type="ORF">A3J54_02840</name>
</gene>
<accession>A0A1G2G7R0</accession>
<evidence type="ECO:0000259" key="6">
    <source>
        <dbReference type="SMART" id="SM00739"/>
    </source>
</evidence>
<dbReference type="InterPro" id="IPR008991">
    <property type="entry name" value="Translation_prot_SH3-like_sf"/>
</dbReference>
<keyword evidence="2 5" id="KW-0689">Ribosomal protein</keyword>
<dbReference type="EMBL" id="MHNN01000018">
    <property type="protein sequence ID" value="OGZ45918.1"/>
    <property type="molecule type" value="Genomic_DNA"/>
</dbReference>
<dbReference type="GO" id="GO:0006412">
    <property type="term" value="P:translation"/>
    <property type="evidence" value="ECO:0007669"/>
    <property type="project" value="UniProtKB-UniRule"/>
</dbReference>
<dbReference type="InterPro" id="IPR003256">
    <property type="entry name" value="Ribosomal_uL24"/>
</dbReference>
<dbReference type="SMART" id="SM00739">
    <property type="entry name" value="KOW"/>
    <property type="match status" value="1"/>
</dbReference>
<dbReference type="GO" id="GO:0003735">
    <property type="term" value="F:structural constituent of ribosome"/>
    <property type="evidence" value="ECO:0007669"/>
    <property type="project" value="InterPro"/>
</dbReference>
<dbReference type="STRING" id="1802117.A3J54_02840"/>
<reference evidence="7 8" key="1">
    <citation type="journal article" date="2016" name="Nat. Commun.">
        <title>Thousands of microbial genomes shed light on interconnected biogeochemical processes in an aquifer system.</title>
        <authorList>
            <person name="Anantharaman K."/>
            <person name="Brown C.T."/>
            <person name="Hug L.A."/>
            <person name="Sharon I."/>
            <person name="Castelle C.J."/>
            <person name="Probst A.J."/>
            <person name="Thomas B.C."/>
            <person name="Singh A."/>
            <person name="Wilkins M.J."/>
            <person name="Karaoz U."/>
            <person name="Brodie E.L."/>
            <person name="Williams K.H."/>
            <person name="Hubbard S.S."/>
            <person name="Banfield J.F."/>
        </authorList>
    </citation>
    <scope>NUCLEOTIDE SEQUENCE [LARGE SCALE GENOMIC DNA]</scope>
</reference>
<evidence type="ECO:0000256" key="2">
    <source>
        <dbReference type="ARBA" id="ARBA00022980"/>
    </source>
</evidence>
<dbReference type="Gene3D" id="2.30.30.30">
    <property type="match status" value="1"/>
</dbReference>
<evidence type="ECO:0000256" key="1">
    <source>
        <dbReference type="ARBA" id="ARBA00010618"/>
    </source>
</evidence>
<dbReference type="GO" id="GO:0019843">
    <property type="term" value="F:rRNA binding"/>
    <property type="evidence" value="ECO:0007669"/>
    <property type="project" value="UniProtKB-UniRule"/>
</dbReference>
<comment type="similarity">
    <text evidence="1 5">Belongs to the universal ribosomal protein uL24 family.</text>
</comment>
<evidence type="ECO:0000256" key="5">
    <source>
        <dbReference type="HAMAP-Rule" id="MF_01326"/>
    </source>
</evidence>
<name>A0A1G2G7R0_9BACT</name>
<dbReference type="InterPro" id="IPR057264">
    <property type="entry name" value="Ribosomal_uL24_C"/>
</dbReference>
<evidence type="ECO:0000256" key="3">
    <source>
        <dbReference type="ARBA" id="ARBA00023274"/>
    </source>
</evidence>
<proteinExistence type="inferred from homology"/>
<dbReference type="Pfam" id="PF00467">
    <property type="entry name" value="KOW"/>
    <property type="match status" value="1"/>
</dbReference>
<dbReference type="InterPro" id="IPR014722">
    <property type="entry name" value="Rib_uL2_dom2"/>
</dbReference>
<dbReference type="SUPFAM" id="SSF50104">
    <property type="entry name" value="Translation proteins SH3-like domain"/>
    <property type="match status" value="1"/>
</dbReference>
<dbReference type="GO" id="GO:1990904">
    <property type="term" value="C:ribonucleoprotein complex"/>
    <property type="evidence" value="ECO:0007669"/>
    <property type="project" value="UniProtKB-KW"/>
</dbReference>
<comment type="function">
    <text evidence="5">One of two assembly initiator proteins, it binds directly to the 5'-end of the 23S rRNA, where it nucleates assembly of the 50S subunit.</text>
</comment>
<dbReference type="AlphaFoldDB" id="A0A1G2G7R0"/>
<comment type="caution">
    <text evidence="7">The sequence shown here is derived from an EMBL/GenBank/DDBJ whole genome shotgun (WGS) entry which is preliminary data.</text>
</comment>
<dbReference type="PANTHER" id="PTHR12903">
    <property type="entry name" value="MITOCHONDRIAL RIBOSOMAL PROTEIN L24"/>
    <property type="match status" value="1"/>
</dbReference>
<dbReference type="CDD" id="cd06089">
    <property type="entry name" value="KOW_RPL26"/>
    <property type="match status" value="1"/>
</dbReference>
<keyword evidence="3 5" id="KW-0687">Ribonucleoprotein</keyword>
<evidence type="ECO:0000256" key="4">
    <source>
        <dbReference type="ARBA" id="ARBA00035206"/>
    </source>
</evidence>
<sequence length="101" mass="11012">MKVRKGDNVKMLAGKDRGKTGKILRVLSDRERVVVDGANIVKRHVRPRRQGQKGEIIQKPGSVHVSNVGLVCGSCGKTTRAGYRVEGDKKVRVCKKCGSSV</sequence>
<evidence type="ECO:0000313" key="8">
    <source>
        <dbReference type="Proteomes" id="UP000176576"/>
    </source>
</evidence>
<keyword evidence="5" id="KW-0699">rRNA-binding</keyword>
<dbReference type="HAMAP" id="MF_01326_B">
    <property type="entry name" value="Ribosomal_uL24_B"/>
    <property type="match status" value="1"/>
</dbReference>
<protein>
    <recommendedName>
        <fullName evidence="4 5">Large ribosomal subunit protein uL24</fullName>
    </recommendedName>
</protein>
<organism evidence="7 8">
    <name type="scientific">Candidatus Ryanbacteria bacterium RIFCSPHIGHO2_02_FULL_45_13b</name>
    <dbReference type="NCBI Taxonomy" id="1802117"/>
    <lineage>
        <taxon>Bacteria</taxon>
        <taxon>Candidatus Ryaniibacteriota</taxon>
    </lineage>
</organism>
<dbReference type="Proteomes" id="UP000176576">
    <property type="component" value="Unassembled WGS sequence"/>
</dbReference>
<dbReference type="GO" id="GO:0005840">
    <property type="term" value="C:ribosome"/>
    <property type="evidence" value="ECO:0007669"/>
    <property type="project" value="UniProtKB-KW"/>
</dbReference>
<feature type="domain" description="KOW" evidence="6">
    <location>
        <begin position="2"/>
        <end position="29"/>
    </location>
</feature>
<comment type="subunit">
    <text evidence="5">Part of the 50S ribosomal subunit.</text>
</comment>
<comment type="function">
    <text evidence="5">One of the proteins that surrounds the polypeptide exit tunnel on the outside of the subunit.</text>
</comment>